<feature type="compositionally biased region" description="Low complexity" evidence="6">
    <location>
        <begin position="602"/>
        <end position="621"/>
    </location>
</feature>
<dbReference type="AlphaFoldDB" id="A0A395RV02"/>
<proteinExistence type="inferred from homology"/>
<gene>
    <name evidence="8" type="ORF">FSPOR_8458</name>
</gene>
<feature type="domain" description="ATP-dependent DNA ligase family profile" evidence="7">
    <location>
        <begin position="350"/>
        <end position="435"/>
    </location>
</feature>
<comment type="similarity">
    <text evidence="1">Belongs to the ATP-dependent DNA ligase family.</text>
</comment>
<evidence type="ECO:0000313" key="8">
    <source>
        <dbReference type="EMBL" id="RGP63672.1"/>
    </source>
</evidence>
<evidence type="ECO:0000256" key="2">
    <source>
        <dbReference type="ARBA" id="ARBA00022598"/>
    </source>
</evidence>
<organism evidence="8 9">
    <name type="scientific">Fusarium sporotrichioides</name>
    <dbReference type="NCBI Taxonomy" id="5514"/>
    <lineage>
        <taxon>Eukaryota</taxon>
        <taxon>Fungi</taxon>
        <taxon>Dikarya</taxon>
        <taxon>Ascomycota</taxon>
        <taxon>Pezizomycotina</taxon>
        <taxon>Sordariomycetes</taxon>
        <taxon>Hypocreomycetidae</taxon>
        <taxon>Hypocreales</taxon>
        <taxon>Nectriaceae</taxon>
        <taxon>Fusarium</taxon>
    </lineage>
</organism>
<keyword evidence="9" id="KW-1185">Reference proteome</keyword>
<dbReference type="GO" id="GO:0003910">
    <property type="term" value="F:DNA ligase (ATP) activity"/>
    <property type="evidence" value="ECO:0007669"/>
    <property type="project" value="InterPro"/>
</dbReference>
<dbReference type="InterPro" id="IPR012308">
    <property type="entry name" value="DNA_ligase_ATP-dep_N"/>
</dbReference>
<feature type="compositionally biased region" description="Polar residues" evidence="6">
    <location>
        <begin position="590"/>
        <end position="601"/>
    </location>
</feature>
<name>A0A395RV02_FUSSP</name>
<dbReference type="Gene3D" id="2.40.50.140">
    <property type="entry name" value="Nucleic acid-binding proteins"/>
    <property type="match status" value="1"/>
</dbReference>
<evidence type="ECO:0000256" key="5">
    <source>
        <dbReference type="ARBA" id="ARBA00023242"/>
    </source>
</evidence>
<accession>A0A395RV02</accession>
<evidence type="ECO:0000256" key="6">
    <source>
        <dbReference type="SAM" id="MobiDB-lite"/>
    </source>
</evidence>
<dbReference type="PANTHER" id="PTHR45997:SF2">
    <property type="entry name" value="ATP DEPENDENT DNA LIGASE DOMAIN PROTEIN (AFU_ORTHOLOGUE AFUA_5G02430)"/>
    <property type="match status" value="1"/>
</dbReference>
<dbReference type="InterPro" id="IPR012340">
    <property type="entry name" value="NA-bd_OB-fold"/>
</dbReference>
<dbReference type="PANTHER" id="PTHR45997">
    <property type="entry name" value="DNA LIGASE 4"/>
    <property type="match status" value="1"/>
</dbReference>
<evidence type="ECO:0000256" key="1">
    <source>
        <dbReference type="ARBA" id="ARBA00007572"/>
    </source>
</evidence>
<dbReference type="GO" id="GO:0006297">
    <property type="term" value="P:nucleotide-excision repair, DNA gap filling"/>
    <property type="evidence" value="ECO:0007669"/>
    <property type="project" value="TreeGrafter"/>
</dbReference>
<dbReference type="STRING" id="5514.A0A395RV02"/>
<dbReference type="InterPro" id="IPR012310">
    <property type="entry name" value="DNA_ligase_ATP-dep_cent"/>
</dbReference>
<feature type="region of interest" description="Disordered" evidence="6">
    <location>
        <begin position="590"/>
        <end position="629"/>
    </location>
</feature>
<dbReference type="GO" id="GO:0005524">
    <property type="term" value="F:ATP binding"/>
    <property type="evidence" value="ECO:0007669"/>
    <property type="project" value="UniProtKB-KW"/>
</dbReference>
<dbReference type="GO" id="GO:0006310">
    <property type="term" value="P:DNA recombination"/>
    <property type="evidence" value="ECO:0007669"/>
    <property type="project" value="InterPro"/>
</dbReference>
<dbReference type="GO" id="GO:0032807">
    <property type="term" value="C:DNA ligase IV complex"/>
    <property type="evidence" value="ECO:0007669"/>
    <property type="project" value="TreeGrafter"/>
</dbReference>
<evidence type="ECO:0000259" key="7">
    <source>
        <dbReference type="PROSITE" id="PS50160"/>
    </source>
</evidence>
<sequence length="924" mass="103417">MPLSFSSACGSLDQCYDLSIARKSCSSVVVEWFDRHRNYVDAHDTSLSALLSTLLPDKRTDRVYCIQTPSLERIIGRACLLGASRIAELARFRQPGSGVDIADCVYRILTVTPSPGYSQSDPVTVEEIDELLHSLASKVRWSSPSIRASQASMTPSNRTDVELMYRRLSAVEAKWFTRLILKSYQPLVLDPYLIYRLCDPLLPCVLKVQDDFATAIATAQTLRRRLLPNSGRQTPREQIMGTVKPQLGIKIGRQPWIKGRSIKHCLDMGHERMSVEEKIDGEYCQIHIDPSKGDRCIQIFSKSGKDSTEDRVALHGFKILSNLICCRKGWAELVPRQVVDFGQPLGASTLRKTFALTILNRKEGLVLKPDEPYFDFKDQRRKFSSCCIKLKKEYIGNFGDVGDFAVVGAKYESTKAMSYRISGLKWTRFYIGCLDNREAVRNWKAKPEFTIVNVVELNETLLREVVTYSNPEPVAPTENEAIVLKQAPGVEQGSPPTAIFTKPLVFDLKCFSFDRVGNTGFWSLRFPSVTKVHFDRDFTDTISFEQLQKLAKDETAAAEPEDSQENLQWIAKLEAADPRGIAIDAASQLTVTTMPTPSPRKSTQNSTSTWSPTSPLTTRSPGGNIVSPCCDKFQRMRPLVLSSAAVALPTPAAPLASPASPTEHRAKQKRVPLVVQPASPHKRPKADTESPPKHKHIRDSANNSQPREPLSGINDNSRYQPTMITCASPSPSPDDPDSDEYCALVFNPDFNHEYIIFSGDDHKIDTDLRHDIPVTKIVATDTKVCVYVGDDCAFARAEVLISPGLLSSSKVGTLLELHGIGNPVEKIDAWLEKEKSGKLKETGKSSTKTFLLCQSDDKVATKSLFDKIQKVRESIPREQQNWIHVYDWRVLQHVTIQEDDTVQPKNYDGFRDPWQRWRIGAGLV</sequence>
<dbReference type="InterPro" id="IPR029710">
    <property type="entry name" value="LIG4"/>
</dbReference>
<evidence type="ECO:0000256" key="4">
    <source>
        <dbReference type="ARBA" id="ARBA00022840"/>
    </source>
</evidence>
<comment type="caution">
    <text evidence="8">The sequence shown here is derived from an EMBL/GenBank/DDBJ whole genome shotgun (WGS) entry which is preliminary data.</text>
</comment>
<dbReference type="Pfam" id="PF04675">
    <property type="entry name" value="DNA_ligase_A_N"/>
    <property type="match status" value="1"/>
</dbReference>
<dbReference type="EMBL" id="PXOF01000126">
    <property type="protein sequence ID" value="RGP63672.1"/>
    <property type="molecule type" value="Genomic_DNA"/>
</dbReference>
<keyword evidence="5" id="KW-0539">Nucleus</keyword>
<dbReference type="GO" id="GO:0003677">
    <property type="term" value="F:DNA binding"/>
    <property type="evidence" value="ECO:0007669"/>
    <property type="project" value="InterPro"/>
</dbReference>
<dbReference type="SUPFAM" id="SSF56091">
    <property type="entry name" value="DNA ligase/mRNA capping enzyme, catalytic domain"/>
    <property type="match status" value="1"/>
</dbReference>
<protein>
    <submittedName>
        <fullName evidence="8">DNA ligase 4</fullName>
    </submittedName>
</protein>
<keyword evidence="3" id="KW-0547">Nucleotide-binding</keyword>
<feature type="compositionally biased region" description="Low complexity" evidence="6">
    <location>
        <begin position="651"/>
        <end position="661"/>
    </location>
</feature>
<dbReference type="Proteomes" id="UP000266152">
    <property type="component" value="Unassembled WGS sequence"/>
</dbReference>
<reference evidence="8 9" key="1">
    <citation type="journal article" date="2018" name="PLoS Pathog.">
        <title>Evolution of structural diversity of trichothecenes, a family of toxins produced by plant pathogenic and entomopathogenic fungi.</title>
        <authorList>
            <person name="Proctor R.H."/>
            <person name="McCormick S.P."/>
            <person name="Kim H.S."/>
            <person name="Cardoza R.E."/>
            <person name="Stanley A.M."/>
            <person name="Lindo L."/>
            <person name="Kelly A."/>
            <person name="Brown D.W."/>
            <person name="Lee T."/>
            <person name="Vaughan M.M."/>
            <person name="Alexander N.J."/>
            <person name="Busman M."/>
            <person name="Gutierrez S."/>
        </authorList>
    </citation>
    <scope>NUCLEOTIDE SEQUENCE [LARGE SCALE GENOMIC DNA]</scope>
    <source>
        <strain evidence="8 9">NRRL 3299</strain>
    </source>
</reference>
<evidence type="ECO:0000256" key="3">
    <source>
        <dbReference type="ARBA" id="ARBA00022741"/>
    </source>
</evidence>
<feature type="compositionally biased region" description="Polar residues" evidence="6">
    <location>
        <begin position="713"/>
        <end position="727"/>
    </location>
</feature>
<dbReference type="InterPro" id="IPR036599">
    <property type="entry name" value="DNA_ligase_N_sf"/>
</dbReference>
<dbReference type="PROSITE" id="PS50160">
    <property type="entry name" value="DNA_LIGASE_A3"/>
    <property type="match status" value="1"/>
</dbReference>
<dbReference type="Gene3D" id="3.30.470.30">
    <property type="entry name" value="DNA ligase/mRNA capping enzyme"/>
    <property type="match status" value="1"/>
</dbReference>
<evidence type="ECO:0000313" key="9">
    <source>
        <dbReference type="Proteomes" id="UP000266152"/>
    </source>
</evidence>
<dbReference type="GO" id="GO:0006303">
    <property type="term" value="P:double-strand break repair via nonhomologous end joining"/>
    <property type="evidence" value="ECO:0007669"/>
    <property type="project" value="TreeGrafter"/>
</dbReference>
<keyword evidence="2 8" id="KW-0436">Ligase</keyword>
<dbReference type="Gene3D" id="1.10.3260.10">
    <property type="entry name" value="DNA ligase, ATP-dependent, N-terminal domain"/>
    <property type="match status" value="1"/>
</dbReference>
<keyword evidence="4" id="KW-0067">ATP-binding</keyword>
<feature type="region of interest" description="Disordered" evidence="6">
    <location>
        <begin position="651"/>
        <end position="737"/>
    </location>
</feature>